<keyword evidence="1" id="KW-1133">Transmembrane helix</keyword>
<dbReference type="EMBL" id="CP159218">
    <property type="protein sequence ID" value="XCG64328.1"/>
    <property type="molecule type" value="Genomic_DNA"/>
</dbReference>
<name>A0AAU8DR96_9ACTN</name>
<keyword evidence="1" id="KW-0812">Transmembrane</keyword>
<dbReference type="InterPro" id="IPR025565">
    <property type="entry name" value="DUF4328"/>
</dbReference>
<protein>
    <submittedName>
        <fullName evidence="3">DUF4328 domain-containing protein</fullName>
    </submittedName>
</protein>
<feature type="transmembrane region" description="Helical" evidence="1">
    <location>
        <begin position="228"/>
        <end position="247"/>
    </location>
</feature>
<dbReference type="Pfam" id="PF14219">
    <property type="entry name" value="DUF4328"/>
    <property type="match status" value="1"/>
</dbReference>
<feature type="transmembrane region" description="Helical" evidence="1">
    <location>
        <begin position="106"/>
        <end position="131"/>
    </location>
</feature>
<feature type="domain" description="DUF4328" evidence="2">
    <location>
        <begin position="92"/>
        <end position="251"/>
    </location>
</feature>
<dbReference type="RefSeq" id="WP_353649941.1">
    <property type="nucleotide sequence ID" value="NZ_CP159218.1"/>
</dbReference>
<feature type="transmembrane region" description="Helical" evidence="1">
    <location>
        <begin position="62"/>
        <end position="86"/>
    </location>
</feature>
<sequence>MRRWAAHPPPAAPGPRRRVYPPAGATPRYPVIPRWGFPASIWVRDRARTSDVRPMPLTGLRVGAIACVVTAVLALVAGGAELWRFLLVLRGRTEVLDAGVVRASDLLVVIAGWALLVVGLATAVGVAATLVSAHPAAHQFAGATPPRRPFGLWLPLFVPGWNVWGAGRIVVETEAMVGGRLSPDGRPRSAAVSRWWWASFVLSEVLVVATLLRSLGRSDQALADAIELRIALDLVAALLAVVTAVLFRRIRRRVHPRAELPRGWTVRSPDPTRIAVADPAAARRRSGVLPPTGPTILPRLEDLPVAPLEPTAGEAVAHRS</sequence>
<accession>A0AAU8DR96</accession>
<evidence type="ECO:0000313" key="3">
    <source>
        <dbReference type="EMBL" id="XCG64328.1"/>
    </source>
</evidence>
<dbReference type="AlphaFoldDB" id="A0AAU8DR96"/>
<evidence type="ECO:0000256" key="1">
    <source>
        <dbReference type="SAM" id="Phobius"/>
    </source>
</evidence>
<reference evidence="3" key="1">
    <citation type="submission" date="2024-05" db="EMBL/GenBank/DDBJ databases">
        <authorList>
            <person name="Cai S.Y."/>
            <person name="Jin L.M."/>
            <person name="Li H.R."/>
        </authorList>
    </citation>
    <scope>NUCLEOTIDE SEQUENCE</scope>
    <source>
        <strain evidence="3">A5-74</strain>
    </source>
</reference>
<proteinExistence type="predicted"/>
<feature type="transmembrane region" description="Helical" evidence="1">
    <location>
        <begin position="195"/>
        <end position="216"/>
    </location>
</feature>
<evidence type="ECO:0000259" key="2">
    <source>
        <dbReference type="Pfam" id="PF14219"/>
    </source>
</evidence>
<organism evidence="3">
    <name type="scientific">Nakamurella sp. A5-74</name>
    <dbReference type="NCBI Taxonomy" id="3158264"/>
    <lineage>
        <taxon>Bacteria</taxon>
        <taxon>Bacillati</taxon>
        <taxon>Actinomycetota</taxon>
        <taxon>Actinomycetes</taxon>
        <taxon>Nakamurellales</taxon>
        <taxon>Nakamurellaceae</taxon>
        <taxon>Nakamurella</taxon>
    </lineage>
</organism>
<gene>
    <name evidence="3" type="ORF">ABLG96_02970</name>
</gene>
<keyword evidence="1" id="KW-0472">Membrane</keyword>